<evidence type="ECO:0000313" key="2">
    <source>
        <dbReference type="Proteomes" id="UP000014254"/>
    </source>
</evidence>
<dbReference type="InParanoid" id="S2JME3"/>
<reference evidence="2" key="1">
    <citation type="submission" date="2013-05" db="EMBL/GenBank/DDBJ databases">
        <title>The Genome sequence of Mucor circinelloides f. circinelloides 1006PhL.</title>
        <authorList>
            <consortium name="The Broad Institute Genomics Platform"/>
            <person name="Cuomo C."/>
            <person name="Earl A."/>
            <person name="Findley K."/>
            <person name="Lee S.C."/>
            <person name="Walker B."/>
            <person name="Young S."/>
            <person name="Zeng Q."/>
            <person name="Gargeya S."/>
            <person name="Fitzgerald M."/>
            <person name="Haas B."/>
            <person name="Abouelleil A."/>
            <person name="Allen A.W."/>
            <person name="Alvarado L."/>
            <person name="Arachchi H.M."/>
            <person name="Berlin A.M."/>
            <person name="Chapman S.B."/>
            <person name="Gainer-Dewar J."/>
            <person name="Goldberg J."/>
            <person name="Griggs A."/>
            <person name="Gujja S."/>
            <person name="Hansen M."/>
            <person name="Howarth C."/>
            <person name="Imamovic A."/>
            <person name="Ireland A."/>
            <person name="Larimer J."/>
            <person name="McCowan C."/>
            <person name="Murphy C."/>
            <person name="Pearson M."/>
            <person name="Poon T.W."/>
            <person name="Priest M."/>
            <person name="Roberts A."/>
            <person name="Saif S."/>
            <person name="Shea T."/>
            <person name="Sisk P."/>
            <person name="Sykes S."/>
            <person name="Wortman J."/>
            <person name="Nusbaum C."/>
            <person name="Birren B."/>
        </authorList>
    </citation>
    <scope>NUCLEOTIDE SEQUENCE [LARGE SCALE GENOMIC DNA]</scope>
    <source>
        <strain evidence="2">1006PhL</strain>
    </source>
</reference>
<sequence length="52" mass="5853">NVTYPRRLITGATTLNRDLNGAKNIALIGFSYLAPQDYLPLPPCRRTYNSNK</sequence>
<dbReference type="Proteomes" id="UP000014254">
    <property type="component" value="Unassembled WGS sequence"/>
</dbReference>
<proteinExistence type="predicted"/>
<dbReference type="STRING" id="1220926.S2JME3"/>
<accession>S2JME3</accession>
<feature type="non-terminal residue" evidence="1">
    <location>
        <position position="1"/>
    </location>
</feature>
<dbReference type="AlphaFoldDB" id="S2JME3"/>
<organism evidence="1 2">
    <name type="scientific">Mucor circinelloides f. circinelloides (strain 1006PhL)</name>
    <name type="common">Mucormycosis agent</name>
    <name type="synonym">Calyptromyces circinelloides</name>
    <dbReference type="NCBI Taxonomy" id="1220926"/>
    <lineage>
        <taxon>Eukaryota</taxon>
        <taxon>Fungi</taxon>
        <taxon>Fungi incertae sedis</taxon>
        <taxon>Mucoromycota</taxon>
        <taxon>Mucoromycotina</taxon>
        <taxon>Mucoromycetes</taxon>
        <taxon>Mucorales</taxon>
        <taxon>Mucorineae</taxon>
        <taxon>Mucoraceae</taxon>
        <taxon>Mucor</taxon>
    </lineage>
</organism>
<name>S2JME3_MUCC1</name>
<gene>
    <name evidence="1" type="ORF">HMPREF1544_03487</name>
</gene>
<evidence type="ECO:0000313" key="1">
    <source>
        <dbReference type="EMBL" id="EPB89687.1"/>
    </source>
</evidence>
<keyword evidence="2" id="KW-1185">Reference proteome</keyword>
<protein>
    <submittedName>
        <fullName evidence="1">Uncharacterized protein</fullName>
    </submittedName>
</protein>
<dbReference type="EMBL" id="KE123931">
    <property type="protein sequence ID" value="EPB89687.1"/>
    <property type="molecule type" value="Genomic_DNA"/>
</dbReference>
<dbReference type="VEuPathDB" id="FungiDB:HMPREF1544_03487"/>
<dbReference type="OrthoDB" id="2254984at2759"/>